<protein>
    <submittedName>
        <fullName evidence="2">Uncharacterized protein</fullName>
    </submittedName>
</protein>
<evidence type="ECO:0000256" key="1">
    <source>
        <dbReference type="SAM" id="SignalP"/>
    </source>
</evidence>
<dbReference type="Proteomes" id="UP001313282">
    <property type="component" value="Unassembled WGS sequence"/>
</dbReference>
<dbReference type="EMBL" id="JAVHNR010000002">
    <property type="protein sequence ID" value="KAK6351469.1"/>
    <property type="molecule type" value="Genomic_DNA"/>
</dbReference>
<comment type="caution">
    <text evidence="2">The sequence shown here is derived from an EMBL/GenBank/DDBJ whole genome shotgun (WGS) entry which is preliminary data.</text>
</comment>
<organism evidence="2 3">
    <name type="scientific">Orbilia javanica</name>
    <dbReference type="NCBI Taxonomy" id="47235"/>
    <lineage>
        <taxon>Eukaryota</taxon>
        <taxon>Fungi</taxon>
        <taxon>Dikarya</taxon>
        <taxon>Ascomycota</taxon>
        <taxon>Pezizomycotina</taxon>
        <taxon>Orbiliomycetes</taxon>
        <taxon>Orbiliales</taxon>
        <taxon>Orbiliaceae</taxon>
        <taxon>Orbilia</taxon>
    </lineage>
</organism>
<evidence type="ECO:0000313" key="3">
    <source>
        <dbReference type="Proteomes" id="UP001313282"/>
    </source>
</evidence>
<feature type="chain" id="PRO_5042898944" evidence="1">
    <location>
        <begin position="21"/>
        <end position="81"/>
    </location>
</feature>
<accession>A0AAN8MVQ5</accession>
<keyword evidence="1" id="KW-0732">Signal</keyword>
<proteinExistence type="predicted"/>
<sequence>MDTLLLCSIIFAFFVAAVAAAYARGALDPVIGYLAEYMLKAKAEAEVQGLKTEGLKEGQDFLRGDVSGSKQAAEVEDKFGL</sequence>
<name>A0AAN8MVQ5_9PEZI</name>
<dbReference type="AlphaFoldDB" id="A0AAN8MVQ5"/>
<evidence type="ECO:0000313" key="2">
    <source>
        <dbReference type="EMBL" id="KAK6351469.1"/>
    </source>
</evidence>
<reference evidence="2 3" key="1">
    <citation type="submission" date="2019-10" db="EMBL/GenBank/DDBJ databases">
        <authorList>
            <person name="Palmer J.M."/>
        </authorList>
    </citation>
    <scope>NUCLEOTIDE SEQUENCE [LARGE SCALE GENOMIC DNA]</scope>
    <source>
        <strain evidence="2 3">TWF718</strain>
    </source>
</reference>
<feature type="signal peptide" evidence="1">
    <location>
        <begin position="1"/>
        <end position="20"/>
    </location>
</feature>
<keyword evidence="3" id="KW-1185">Reference proteome</keyword>
<gene>
    <name evidence="2" type="ORF">TWF718_004629</name>
</gene>